<organism evidence="2">
    <name type="scientific">Tanacetum cinerariifolium</name>
    <name type="common">Dalmatian daisy</name>
    <name type="synonym">Chrysanthemum cinerariifolium</name>
    <dbReference type="NCBI Taxonomy" id="118510"/>
    <lineage>
        <taxon>Eukaryota</taxon>
        <taxon>Viridiplantae</taxon>
        <taxon>Streptophyta</taxon>
        <taxon>Embryophyta</taxon>
        <taxon>Tracheophyta</taxon>
        <taxon>Spermatophyta</taxon>
        <taxon>Magnoliopsida</taxon>
        <taxon>eudicotyledons</taxon>
        <taxon>Gunneridae</taxon>
        <taxon>Pentapetalae</taxon>
        <taxon>asterids</taxon>
        <taxon>campanulids</taxon>
        <taxon>Asterales</taxon>
        <taxon>Asteraceae</taxon>
        <taxon>Asteroideae</taxon>
        <taxon>Anthemideae</taxon>
        <taxon>Anthemidinae</taxon>
        <taxon>Tanacetum</taxon>
    </lineage>
</organism>
<dbReference type="EMBL" id="BKCJ010002686">
    <property type="protein sequence ID" value="GEU50240.1"/>
    <property type="molecule type" value="Genomic_DNA"/>
</dbReference>
<dbReference type="AlphaFoldDB" id="A0A6L2KND5"/>
<comment type="caution">
    <text evidence="2">The sequence shown here is derived from an EMBL/GenBank/DDBJ whole genome shotgun (WGS) entry which is preliminary data.</text>
</comment>
<keyword evidence="1" id="KW-1133">Transmembrane helix</keyword>
<keyword evidence="1" id="KW-0812">Transmembrane</keyword>
<sequence length="184" mass="20683">MVGYEIVVVTKPSDVILHNEGGDACLASTIDKNLIFEEQCLIKRVFDDGVVRIEFFARYRVRTNLLQSKGLFNHTTVYIYASMIMLSTVMVEIFAYMVGAEEVSNTNRLSDDVVSFAVSIQQPPLSSLAYYSLTRQQKDFPGKRKGRLSYLLIFKSEGYGYGIFDAAEEEAHILKNSGPSIPLM</sequence>
<evidence type="ECO:0000313" key="2">
    <source>
        <dbReference type="EMBL" id="GEU50240.1"/>
    </source>
</evidence>
<feature type="transmembrane region" description="Helical" evidence="1">
    <location>
        <begin position="77"/>
        <end position="98"/>
    </location>
</feature>
<evidence type="ECO:0000256" key="1">
    <source>
        <dbReference type="SAM" id="Phobius"/>
    </source>
</evidence>
<reference evidence="2" key="1">
    <citation type="journal article" date="2019" name="Sci. Rep.">
        <title>Draft genome of Tanacetum cinerariifolium, the natural source of mosquito coil.</title>
        <authorList>
            <person name="Yamashiro T."/>
            <person name="Shiraishi A."/>
            <person name="Satake H."/>
            <person name="Nakayama K."/>
        </authorList>
    </citation>
    <scope>NUCLEOTIDE SEQUENCE</scope>
</reference>
<accession>A0A6L2KND5</accession>
<name>A0A6L2KND5_TANCI</name>
<keyword evidence="1" id="KW-0472">Membrane</keyword>
<gene>
    <name evidence="2" type="ORF">Tci_022218</name>
</gene>
<protein>
    <submittedName>
        <fullName evidence="2">Uncharacterized protein</fullName>
    </submittedName>
</protein>
<proteinExistence type="predicted"/>